<dbReference type="EMBL" id="VWMK01000020">
    <property type="protein sequence ID" value="KAA3760366.1"/>
    <property type="molecule type" value="Genomic_DNA"/>
</dbReference>
<comment type="caution">
    <text evidence="2">The sequence shown here is derived from an EMBL/GenBank/DDBJ whole genome shotgun (WGS) entry which is preliminary data.</text>
</comment>
<protein>
    <submittedName>
        <fullName evidence="2">Crp/Fnr family transcriptional regulator</fullName>
    </submittedName>
</protein>
<organism evidence="2 3">
    <name type="scientific">Bacteroides salyersiae</name>
    <dbReference type="NCBI Taxonomy" id="291644"/>
    <lineage>
        <taxon>Bacteria</taxon>
        <taxon>Pseudomonadati</taxon>
        <taxon>Bacteroidota</taxon>
        <taxon>Bacteroidia</taxon>
        <taxon>Bacteroidales</taxon>
        <taxon>Bacteroidaceae</taxon>
        <taxon>Bacteroides</taxon>
    </lineage>
</organism>
<proteinExistence type="predicted"/>
<dbReference type="RefSeq" id="WP_021935688.1">
    <property type="nucleotide sequence ID" value="NZ_CP072243.1"/>
</dbReference>
<gene>
    <name evidence="2" type="ORF">F3F73_18520</name>
</gene>
<sequence length="189" mass="22374">MTNVIDKITSLYPISDDTIRTLKESVTICHFPKKHLLIKENTFSRSAYFIEKGITRSFWLVNGEEITTSFSWEGGIVFSMDEFYYNKLSEEFVETLEEVVAYKISLSDLNRLFQTNIELANWGRIIHQDEYRRLHRSHKERLTLPAKERYEEFKQQFPQIYQRVNLGYIASYLGITLSTLSRLRAQNNI</sequence>
<feature type="domain" description="Cyclic nucleotide-binding" evidence="1">
    <location>
        <begin position="30"/>
        <end position="116"/>
    </location>
</feature>
<accession>A0A7J4XF67</accession>
<dbReference type="InterPro" id="IPR018490">
    <property type="entry name" value="cNMP-bd_dom_sf"/>
</dbReference>
<name>A0A7J4XF67_9BACE</name>
<dbReference type="Gene3D" id="2.60.120.10">
    <property type="entry name" value="Jelly Rolls"/>
    <property type="match status" value="1"/>
</dbReference>
<dbReference type="InterPro" id="IPR000595">
    <property type="entry name" value="cNMP-bd_dom"/>
</dbReference>
<evidence type="ECO:0000313" key="3">
    <source>
        <dbReference type="Proteomes" id="UP000422221"/>
    </source>
</evidence>
<dbReference type="Pfam" id="PF00027">
    <property type="entry name" value="cNMP_binding"/>
    <property type="match status" value="1"/>
</dbReference>
<evidence type="ECO:0000313" key="2">
    <source>
        <dbReference type="EMBL" id="KAA3760366.1"/>
    </source>
</evidence>
<evidence type="ECO:0000259" key="1">
    <source>
        <dbReference type="Pfam" id="PF00027"/>
    </source>
</evidence>
<reference evidence="2 3" key="1">
    <citation type="journal article" date="2019" name="Nat. Med.">
        <title>A library of human gut bacterial isolates paired with longitudinal multiomics data enables mechanistic microbiome research.</title>
        <authorList>
            <person name="Poyet M."/>
            <person name="Groussin M."/>
            <person name="Gibbons S.M."/>
            <person name="Avila-Pacheco J."/>
            <person name="Jiang X."/>
            <person name="Kearney S.M."/>
            <person name="Perrotta A.R."/>
            <person name="Berdy B."/>
            <person name="Zhao S."/>
            <person name="Lieberman T.D."/>
            <person name="Swanson P.K."/>
            <person name="Smith M."/>
            <person name="Roesemann S."/>
            <person name="Alexander J.E."/>
            <person name="Rich S.A."/>
            <person name="Livny J."/>
            <person name="Vlamakis H."/>
            <person name="Clish C."/>
            <person name="Bullock K."/>
            <person name="Deik A."/>
            <person name="Scott J."/>
            <person name="Pierce K.A."/>
            <person name="Xavier R.J."/>
            <person name="Alm E.J."/>
        </authorList>
    </citation>
    <scope>NUCLEOTIDE SEQUENCE [LARGE SCALE GENOMIC DNA]</scope>
    <source>
        <strain evidence="2 3">BIOML-A10</strain>
    </source>
</reference>
<dbReference type="CDD" id="cd00038">
    <property type="entry name" value="CAP_ED"/>
    <property type="match status" value="1"/>
</dbReference>
<dbReference type="Proteomes" id="UP000422221">
    <property type="component" value="Unassembled WGS sequence"/>
</dbReference>
<dbReference type="AlphaFoldDB" id="A0A7J4XF67"/>
<dbReference type="SUPFAM" id="SSF51206">
    <property type="entry name" value="cAMP-binding domain-like"/>
    <property type="match status" value="1"/>
</dbReference>
<dbReference type="InterPro" id="IPR014710">
    <property type="entry name" value="RmlC-like_jellyroll"/>
</dbReference>